<proteinExistence type="predicted"/>
<dbReference type="EMBL" id="CACVAS010000036">
    <property type="protein sequence ID" value="CAA6804701.1"/>
    <property type="molecule type" value="Genomic_DNA"/>
</dbReference>
<evidence type="ECO:0000313" key="1">
    <source>
        <dbReference type="EMBL" id="CAA6804701.1"/>
    </source>
</evidence>
<accession>A0A6S6SII0</accession>
<reference evidence="1" key="1">
    <citation type="submission" date="2020-01" db="EMBL/GenBank/DDBJ databases">
        <authorList>
            <person name="Meier V. D."/>
            <person name="Meier V D."/>
        </authorList>
    </citation>
    <scope>NUCLEOTIDE SEQUENCE</scope>
    <source>
        <strain evidence="1">HLG_WM_MAG_01</strain>
    </source>
</reference>
<protein>
    <submittedName>
        <fullName evidence="1">Uncharacterized protein</fullName>
    </submittedName>
</protein>
<organism evidence="1">
    <name type="scientific">uncultured Sulfurovum sp</name>
    <dbReference type="NCBI Taxonomy" id="269237"/>
    <lineage>
        <taxon>Bacteria</taxon>
        <taxon>Pseudomonadati</taxon>
        <taxon>Campylobacterota</taxon>
        <taxon>Epsilonproteobacteria</taxon>
        <taxon>Campylobacterales</taxon>
        <taxon>Sulfurovaceae</taxon>
        <taxon>Sulfurovum</taxon>
        <taxon>environmental samples</taxon>
    </lineage>
</organism>
<name>A0A6S6SII0_9BACT</name>
<sequence length="160" mass="17936">MMKKNITFIFLLICAALLEAAPLIGLKEARMVPSYLEATQKAEITFLLIEKNNIEVLGNNRIKITVAMGKTRVEDSDIEYISIVDLTDERKDVTDKFSVRYLEADNMVIIQQKVNENLSANMRYRISISVIANINIKQSSGNDFLVNMSSEGDAIADGML</sequence>
<gene>
    <name evidence="1" type="ORF">HELGO_WM2911</name>
</gene>
<dbReference type="AlphaFoldDB" id="A0A6S6SII0"/>